<proteinExistence type="predicted"/>
<dbReference type="Pfam" id="PF02405">
    <property type="entry name" value="MlaE"/>
    <property type="match status" value="1"/>
</dbReference>
<feature type="transmembrane region" description="Helical" evidence="2">
    <location>
        <begin position="285"/>
        <end position="306"/>
    </location>
</feature>
<keyword evidence="2" id="KW-1133">Transmembrane helix</keyword>
<dbReference type="InterPro" id="IPR036513">
    <property type="entry name" value="STAS_dom_sf"/>
</dbReference>
<protein>
    <recommendedName>
        <fullName evidence="5">ABC transporter permease</fullName>
    </recommendedName>
</protein>
<dbReference type="GO" id="GO:0005548">
    <property type="term" value="F:phospholipid transporter activity"/>
    <property type="evidence" value="ECO:0007669"/>
    <property type="project" value="TreeGrafter"/>
</dbReference>
<dbReference type="PANTHER" id="PTHR30188:SF3">
    <property type="entry name" value="ABC TRANSPORTER PERMEASE"/>
    <property type="match status" value="1"/>
</dbReference>
<dbReference type="PANTHER" id="PTHR30188">
    <property type="entry name" value="ABC TRANSPORTER PERMEASE PROTEIN-RELATED"/>
    <property type="match status" value="1"/>
</dbReference>
<feature type="transmembrane region" description="Helical" evidence="2">
    <location>
        <begin position="182"/>
        <end position="201"/>
    </location>
</feature>
<dbReference type="SUPFAM" id="SSF52091">
    <property type="entry name" value="SpoIIaa-like"/>
    <property type="match status" value="1"/>
</dbReference>
<evidence type="ECO:0000313" key="4">
    <source>
        <dbReference type="Proteomes" id="UP000233293"/>
    </source>
</evidence>
<evidence type="ECO:0000256" key="2">
    <source>
        <dbReference type="SAM" id="Phobius"/>
    </source>
</evidence>
<sequence>MIKALIKRQTSRDENPPPALQGRGWVAEVDGDHATITLSGDWIARISGLEADAVPRILSTGAHTIAFEGSGLGQWDSALIAFLSSLRDAARTGGIALDEEGLPASARRLLALASGTIPPATRAKGKSLLVRTGLRGLGFTAEAAEVAALVGAACLRGGAAIRGRSLMRGTDLLSCMRDAGAAALPIVTVVNVLVGGILAFVGAVQLRRFGADIYVASLVGIAVVREMAALMTAIIMSGRSGGAYAATIATMQGSEEIDALRAVGIPLFDYLVLPRILALTGMMPILYLYGCAVGIFGGFVVAVATLNLSPMSFIEETRSAISGSQFGLGLAKSLTFGGLIAIAGCRVGLRAGRSAADVGQAATTAVVASIVGVIVLDAIFAICANALGI</sequence>
<dbReference type="GO" id="GO:0043190">
    <property type="term" value="C:ATP-binding cassette (ABC) transporter complex"/>
    <property type="evidence" value="ECO:0007669"/>
    <property type="project" value="InterPro"/>
</dbReference>
<dbReference type="OrthoDB" id="9806241at2"/>
<keyword evidence="4" id="KW-1185">Reference proteome</keyword>
<name>A0A2N3PRL4_9PROT</name>
<feature type="region of interest" description="Disordered" evidence="1">
    <location>
        <begin position="1"/>
        <end position="23"/>
    </location>
</feature>
<dbReference type="AlphaFoldDB" id="A0A2N3PRL4"/>
<gene>
    <name evidence="3" type="ORF">CWS72_18615</name>
</gene>
<dbReference type="EMBL" id="PIUM01000024">
    <property type="protein sequence ID" value="PKU23048.1"/>
    <property type="molecule type" value="Genomic_DNA"/>
</dbReference>
<feature type="transmembrane region" description="Helical" evidence="2">
    <location>
        <begin position="326"/>
        <end position="349"/>
    </location>
</feature>
<keyword evidence="2" id="KW-0812">Transmembrane</keyword>
<accession>A0A2N3PRL4</accession>
<dbReference type="Proteomes" id="UP000233293">
    <property type="component" value="Unassembled WGS sequence"/>
</dbReference>
<keyword evidence="2" id="KW-0472">Membrane</keyword>
<evidence type="ECO:0008006" key="5">
    <source>
        <dbReference type="Google" id="ProtNLM"/>
    </source>
</evidence>
<evidence type="ECO:0000313" key="3">
    <source>
        <dbReference type="EMBL" id="PKU23048.1"/>
    </source>
</evidence>
<organism evidence="3 4">
    <name type="scientific">Telmatospirillum siberiense</name>
    <dbReference type="NCBI Taxonomy" id="382514"/>
    <lineage>
        <taxon>Bacteria</taxon>
        <taxon>Pseudomonadati</taxon>
        <taxon>Pseudomonadota</taxon>
        <taxon>Alphaproteobacteria</taxon>
        <taxon>Rhodospirillales</taxon>
        <taxon>Rhodospirillaceae</taxon>
        <taxon>Telmatospirillum</taxon>
    </lineage>
</organism>
<comment type="caution">
    <text evidence="3">The sequence shown here is derived from an EMBL/GenBank/DDBJ whole genome shotgun (WGS) entry which is preliminary data.</text>
</comment>
<reference evidence="4" key="1">
    <citation type="submission" date="2017-12" db="EMBL/GenBank/DDBJ databases">
        <title>Draft genome sequence of Telmatospirillum siberiense 26-4b1T, an acidotolerant peatland alphaproteobacterium potentially involved in sulfur cycling.</title>
        <authorList>
            <person name="Hausmann B."/>
            <person name="Pjevac P."/>
            <person name="Schreck K."/>
            <person name="Herbold C.W."/>
            <person name="Daims H."/>
            <person name="Wagner M."/>
            <person name="Pester M."/>
            <person name="Loy A."/>
        </authorList>
    </citation>
    <scope>NUCLEOTIDE SEQUENCE [LARGE SCALE GENOMIC DNA]</scope>
    <source>
        <strain evidence="4">26-4b1</strain>
    </source>
</reference>
<evidence type="ECO:0000256" key="1">
    <source>
        <dbReference type="SAM" id="MobiDB-lite"/>
    </source>
</evidence>
<dbReference type="RefSeq" id="WP_101252136.1">
    <property type="nucleotide sequence ID" value="NZ_PIUM01000024.1"/>
</dbReference>
<dbReference type="InterPro" id="IPR030802">
    <property type="entry name" value="Permease_MalE"/>
</dbReference>
<feature type="transmembrane region" description="Helical" evidence="2">
    <location>
        <begin position="213"/>
        <end position="235"/>
    </location>
</feature>
<feature type="transmembrane region" description="Helical" evidence="2">
    <location>
        <begin position="361"/>
        <end position="387"/>
    </location>
</feature>